<dbReference type="AlphaFoldDB" id="A0AAP0HY77"/>
<feature type="region of interest" description="Disordered" evidence="1">
    <location>
        <begin position="243"/>
        <end position="267"/>
    </location>
</feature>
<reference evidence="2 3" key="1">
    <citation type="submission" date="2024-01" db="EMBL/GenBank/DDBJ databases">
        <title>Genome assemblies of Stephania.</title>
        <authorList>
            <person name="Yang L."/>
        </authorList>
    </citation>
    <scope>NUCLEOTIDE SEQUENCE [LARGE SCALE GENOMIC DNA]</scope>
    <source>
        <strain evidence="2">JXDWG</strain>
        <tissue evidence="2">Leaf</tissue>
    </source>
</reference>
<gene>
    <name evidence="2" type="ORF">Scep_024185</name>
</gene>
<keyword evidence="3" id="KW-1185">Reference proteome</keyword>
<evidence type="ECO:0000313" key="2">
    <source>
        <dbReference type="EMBL" id="KAK9100755.1"/>
    </source>
</evidence>
<feature type="region of interest" description="Disordered" evidence="1">
    <location>
        <begin position="1"/>
        <end position="42"/>
    </location>
</feature>
<proteinExistence type="predicted"/>
<evidence type="ECO:0000256" key="1">
    <source>
        <dbReference type="SAM" id="MobiDB-lite"/>
    </source>
</evidence>
<accession>A0AAP0HY77</accession>
<comment type="caution">
    <text evidence="2">The sequence shown here is derived from an EMBL/GenBank/DDBJ whole genome shotgun (WGS) entry which is preliminary data.</text>
</comment>
<feature type="region of interest" description="Disordered" evidence="1">
    <location>
        <begin position="102"/>
        <end position="150"/>
    </location>
</feature>
<evidence type="ECO:0000313" key="3">
    <source>
        <dbReference type="Proteomes" id="UP001419268"/>
    </source>
</evidence>
<name>A0AAP0HY77_9MAGN</name>
<dbReference type="EMBL" id="JBBNAG010000010">
    <property type="protein sequence ID" value="KAK9100755.1"/>
    <property type="molecule type" value="Genomic_DNA"/>
</dbReference>
<dbReference type="Proteomes" id="UP001419268">
    <property type="component" value="Unassembled WGS sequence"/>
</dbReference>
<sequence length="309" mass="33002">MGGANAPPPPPLLGQEAQESMGGVWGPPLRGPSSLSGNGRLPPPFFGEGGDPTAAHLRRHRDGAPPFWGVDITRLRRLQIRIVWSGTPHTLTTELTAASALAGDRTRDAGGGRQPEVLTLSPEKALGGATAGPPDRNVSGTPPKLVCGSHNPKSGQKQFYRCKGIDISCDVYVGGSPETTIAGSYGRTTIIKVYGSYRRFEKFVFLIRDDDDGSTGRATIAHIGTRYAGADDVLTLSPEKALMAAPPPDHRDRNVSGTPPKLVCGSHNPKSGQKQFYRCKGIDISCDVYVGGSPGNHHRRRSYRSNHDH</sequence>
<protein>
    <submittedName>
        <fullName evidence="2">Uncharacterized protein</fullName>
    </submittedName>
</protein>
<organism evidence="2 3">
    <name type="scientific">Stephania cephalantha</name>
    <dbReference type="NCBI Taxonomy" id="152367"/>
    <lineage>
        <taxon>Eukaryota</taxon>
        <taxon>Viridiplantae</taxon>
        <taxon>Streptophyta</taxon>
        <taxon>Embryophyta</taxon>
        <taxon>Tracheophyta</taxon>
        <taxon>Spermatophyta</taxon>
        <taxon>Magnoliopsida</taxon>
        <taxon>Ranunculales</taxon>
        <taxon>Menispermaceae</taxon>
        <taxon>Menispermoideae</taxon>
        <taxon>Cissampelideae</taxon>
        <taxon>Stephania</taxon>
    </lineage>
</organism>
<feature type="compositionally biased region" description="Pro residues" evidence="1">
    <location>
        <begin position="1"/>
        <end position="12"/>
    </location>
</feature>